<protein>
    <recommendedName>
        <fullName evidence="6">Glycosyltransferase 61 catalytic domain-containing protein</fullName>
    </recommendedName>
</protein>
<evidence type="ECO:0000256" key="3">
    <source>
        <dbReference type="ARBA" id="ARBA00023180"/>
    </source>
</evidence>
<dbReference type="OrthoDB" id="2102136at2759"/>
<dbReference type="GO" id="GO:0016757">
    <property type="term" value="F:glycosyltransferase activity"/>
    <property type="evidence" value="ECO:0007669"/>
    <property type="project" value="UniProtKB-KW"/>
</dbReference>
<comment type="caution">
    <text evidence="7">The sequence shown here is derived from an EMBL/GenBank/DDBJ whole genome shotgun (WGS) entry which is preliminary data.</text>
</comment>
<evidence type="ECO:0000256" key="2">
    <source>
        <dbReference type="ARBA" id="ARBA00022679"/>
    </source>
</evidence>
<organism evidence="7 8">
    <name type="scientific">Chytriomyces confervae</name>
    <dbReference type="NCBI Taxonomy" id="246404"/>
    <lineage>
        <taxon>Eukaryota</taxon>
        <taxon>Fungi</taxon>
        <taxon>Fungi incertae sedis</taxon>
        <taxon>Chytridiomycota</taxon>
        <taxon>Chytridiomycota incertae sedis</taxon>
        <taxon>Chytridiomycetes</taxon>
        <taxon>Chytridiales</taxon>
        <taxon>Chytriomycetaceae</taxon>
        <taxon>Chytriomyces</taxon>
    </lineage>
</organism>
<sequence>MRLPFWTLLALACATNADTRSRSHLESLYASGKDSYAHGDFKSALIKFGELRTILPQWPDIYVNIAVVHMAAGDADQAFDVLRDGIALLPSDASLPARLCSTVAEYFNRPNDFPNTPKRVPSLQEAISACMRSVELDPENAVNLQSVAATLTLISEYSSAISVFETWIKKFGHLNAQETLKAKSNLAATHLRAGNTLQSYNIYKEVMDAHPSPRHVSSVAYVRSIGWPMDKMGARLKLESTQGIVSEFRITDKRLCPDGIGAWRLALNYSDEAQLHPDRLSVQLLNPETAYNTYGRLDDPILVGKSLPEQPFLYHERYIYLVHLKNAFMSGHPGIIHSDCVVYAGSHHANVDLQTFPTDDTASIIPVHDPTVSIIQHQTRNYYHWILEAVPKLLFLLDTLHLNQQKKDHKLTKILVPEHGISRAIDETLDMTEFKNVSHKYIRYQQRTGANQATRYHFIKGLHVVDWIHPADDTHGSLADNLWGAYWPPRQALHRVRTFFHDALKQRGSFPILSDDADTGSIVYVSRKGKLRGFPNEDDLVQYLKKRFGETRVVVHRGNEVLLEQVAIFAKARVVVGNHGAGLANYVFTQAGKAAMVFVPMDPHVEFCFSHLVAAMDGVSYVLSEIPGAHYYGSYSKITKAHMKLMGDTIETAHQRMTNRPERDEL</sequence>
<dbReference type="InterPro" id="IPR007657">
    <property type="entry name" value="Glycosyltransferase_61"/>
</dbReference>
<evidence type="ECO:0000256" key="5">
    <source>
        <dbReference type="SAM" id="SignalP"/>
    </source>
</evidence>
<evidence type="ECO:0000313" key="8">
    <source>
        <dbReference type="Proteomes" id="UP000320333"/>
    </source>
</evidence>
<evidence type="ECO:0000256" key="1">
    <source>
        <dbReference type="ARBA" id="ARBA00022676"/>
    </source>
</evidence>
<dbReference type="STRING" id="246404.A0A507F515"/>
<feature type="chain" id="PRO_5021435287" description="Glycosyltransferase 61 catalytic domain-containing protein" evidence="5">
    <location>
        <begin position="18"/>
        <end position="666"/>
    </location>
</feature>
<dbReference type="Pfam" id="PF04577">
    <property type="entry name" value="Glyco_transf_61"/>
    <property type="match status" value="1"/>
</dbReference>
<dbReference type="PANTHER" id="PTHR20961">
    <property type="entry name" value="GLYCOSYLTRANSFERASE"/>
    <property type="match status" value="1"/>
</dbReference>
<feature type="signal peptide" evidence="5">
    <location>
        <begin position="1"/>
        <end position="17"/>
    </location>
</feature>
<name>A0A507F515_9FUNG</name>
<dbReference type="Proteomes" id="UP000320333">
    <property type="component" value="Unassembled WGS sequence"/>
</dbReference>
<evidence type="ECO:0000256" key="4">
    <source>
        <dbReference type="PROSITE-ProRule" id="PRU00339"/>
    </source>
</evidence>
<accession>A0A507F515</accession>
<dbReference type="PROSITE" id="PS50005">
    <property type="entry name" value="TPR"/>
    <property type="match status" value="1"/>
</dbReference>
<feature type="domain" description="Glycosyltransferase 61 catalytic" evidence="6">
    <location>
        <begin position="382"/>
        <end position="593"/>
    </location>
</feature>
<feature type="repeat" description="TPR" evidence="4">
    <location>
        <begin position="59"/>
        <end position="92"/>
    </location>
</feature>
<gene>
    <name evidence="7" type="ORF">CcCBS67573_g06205</name>
</gene>
<dbReference type="InterPro" id="IPR049625">
    <property type="entry name" value="Glyco_transf_61_cat"/>
</dbReference>
<evidence type="ECO:0000259" key="6">
    <source>
        <dbReference type="Pfam" id="PF04577"/>
    </source>
</evidence>
<proteinExistence type="predicted"/>
<keyword evidence="4" id="KW-0802">TPR repeat</keyword>
<dbReference type="SUPFAM" id="SSF48452">
    <property type="entry name" value="TPR-like"/>
    <property type="match status" value="1"/>
</dbReference>
<keyword evidence="5" id="KW-0732">Signal</keyword>
<dbReference type="AlphaFoldDB" id="A0A507F515"/>
<keyword evidence="8" id="KW-1185">Reference proteome</keyword>
<keyword evidence="2" id="KW-0808">Transferase</keyword>
<dbReference type="InterPro" id="IPR011990">
    <property type="entry name" value="TPR-like_helical_dom_sf"/>
</dbReference>
<dbReference type="InterPro" id="IPR019734">
    <property type="entry name" value="TPR_rpt"/>
</dbReference>
<dbReference type="EMBL" id="QEAP01000253">
    <property type="protein sequence ID" value="TPX71343.1"/>
    <property type="molecule type" value="Genomic_DNA"/>
</dbReference>
<evidence type="ECO:0000313" key="7">
    <source>
        <dbReference type="EMBL" id="TPX71343.1"/>
    </source>
</evidence>
<keyword evidence="3" id="KW-0325">Glycoprotein</keyword>
<dbReference type="Gene3D" id="1.25.40.10">
    <property type="entry name" value="Tetratricopeptide repeat domain"/>
    <property type="match status" value="2"/>
</dbReference>
<reference evidence="7 8" key="1">
    <citation type="journal article" date="2019" name="Sci. Rep.">
        <title>Comparative genomics of chytrid fungi reveal insights into the obligate biotrophic and pathogenic lifestyle of Synchytrium endobioticum.</title>
        <authorList>
            <person name="van de Vossenberg B.T.L.H."/>
            <person name="Warris S."/>
            <person name="Nguyen H.D.T."/>
            <person name="van Gent-Pelzer M.P.E."/>
            <person name="Joly D.L."/>
            <person name="van de Geest H.C."/>
            <person name="Bonants P.J.M."/>
            <person name="Smith D.S."/>
            <person name="Levesque C.A."/>
            <person name="van der Lee T.A.J."/>
        </authorList>
    </citation>
    <scope>NUCLEOTIDE SEQUENCE [LARGE SCALE GENOMIC DNA]</scope>
    <source>
        <strain evidence="7 8">CBS 675.73</strain>
    </source>
</reference>
<keyword evidence="1" id="KW-0328">Glycosyltransferase</keyword>